<dbReference type="AlphaFoldDB" id="A0A8H5LNG1"/>
<gene>
    <name evidence="3" type="ORF">D9756_000491</name>
</gene>
<keyword evidence="4" id="KW-1185">Reference proteome</keyword>
<dbReference type="PANTHER" id="PTHR39219">
    <property type="entry name" value="ER MEMBRANE PROTEIN COMPLEX SUBUNIT 10"/>
    <property type="match status" value="1"/>
</dbReference>
<feature type="chain" id="PRO_5034024559" description="ER membrane protein complex subunit 10" evidence="2">
    <location>
        <begin position="20"/>
        <end position="238"/>
    </location>
</feature>
<accession>A0A8H5LNG1</accession>
<feature type="region of interest" description="Disordered" evidence="1">
    <location>
        <begin position="179"/>
        <end position="200"/>
    </location>
</feature>
<keyword evidence="2" id="KW-0732">Signal</keyword>
<sequence>MKSLLPLSIALSLLSAAVAETAYTVHHRVHHVTLPQLPYRPHGTIHFDDDDSTVSFQPAPELSEDLALFSEAISDLHVSTDNLYYQLALQRGDEEQSLWDFTSVKACHLPHVTSQTFVLHTQDAKPFAMDYFVSPIPPDGSCPKTTSRSKSSRPSLSPFAAFTQNLRGLNTTIILKSPHAPPLPELRKPQPITPTGQPVQPVPEKSFIQKYWMYIAVAFVALLLTGGEDEGPRRQARA</sequence>
<evidence type="ECO:0008006" key="5">
    <source>
        <dbReference type="Google" id="ProtNLM"/>
    </source>
</evidence>
<reference evidence="3 4" key="1">
    <citation type="journal article" date="2020" name="ISME J.">
        <title>Uncovering the hidden diversity of litter-decomposition mechanisms in mushroom-forming fungi.</title>
        <authorList>
            <person name="Floudas D."/>
            <person name="Bentzer J."/>
            <person name="Ahren D."/>
            <person name="Johansson T."/>
            <person name="Persson P."/>
            <person name="Tunlid A."/>
        </authorList>
    </citation>
    <scope>NUCLEOTIDE SEQUENCE [LARGE SCALE GENOMIC DNA]</scope>
    <source>
        <strain evidence="3 4">CBS 146.42</strain>
    </source>
</reference>
<dbReference type="Proteomes" id="UP000559027">
    <property type="component" value="Unassembled WGS sequence"/>
</dbReference>
<comment type="caution">
    <text evidence="3">The sequence shown here is derived from an EMBL/GenBank/DDBJ whole genome shotgun (WGS) entry which is preliminary data.</text>
</comment>
<name>A0A8H5LNG1_9AGAR</name>
<feature type="signal peptide" evidence="2">
    <location>
        <begin position="1"/>
        <end position="19"/>
    </location>
</feature>
<dbReference type="Pfam" id="PF21203">
    <property type="entry name" value="ECM10"/>
    <property type="match status" value="1"/>
</dbReference>
<proteinExistence type="predicted"/>
<evidence type="ECO:0000313" key="3">
    <source>
        <dbReference type="EMBL" id="KAF5363651.1"/>
    </source>
</evidence>
<dbReference type="PANTHER" id="PTHR39219:SF1">
    <property type="entry name" value="ER MEMBRANE PROTEIN COMPLEX SUBUNIT 10"/>
    <property type="match status" value="1"/>
</dbReference>
<organism evidence="3 4">
    <name type="scientific">Leucocoprinus leucothites</name>
    <dbReference type="NCBI Taxonomy" id="201217"/>
    <lineage>
        <taxon>Eukaryota</taxon>
        <taxon>Fungi</taxon>
        <taxon>Dikarya</taxon>
        <taxon>Basidiomycota</taxon>
        <taxon>Agaricomycotina</taxon>
        <taxon>Agaricomycetes</taxon>
        <taxon>Agaricomycetidae</taxon>
        <taxon>Agaricales</taxon>
        <taxon>Agaricineae</taxon>
        <taxon>Agaricaceae</taxon>
        <taxon>Leucocoprinus</taxon>
    </lineage>
</organism>
<evidence type="ECO:0000256" key="1">
    <source>
        <dbReference type="SAM" id="MobiDB-lite"/>
    </source>
</evidence>
<evidence type="ECO:0000256" key="2">
    <source>
        <dbReference type="SAM" id="SignalP"/>
    </source>
</evidence>
<evidence type="ECO:0000313" key="4">
    <source>
        <dbReference type="Proteomes" id="UP000559027"/>
    </source>
</evidence>
<dbReference type="CDD" id="cd22209">
    <property type="entry name" value="EMC10"/>
    <property type="match status" value="1"/>
</dbReference>
<protein>
    <recommendedName>
        <fullName evidence="5">ER membrane protein complex subunit 10</fullName>
    </recommendedName>
</protein>
<dbReference type="EMBL" id="JAACJO010000001">
    <property type="protein sequence ID" value="KAF5363651.1"/>
    <property type="molecule type" value="Genomic_DNA"/>
</dbReference>
<dbReference type="OrthoDB" id="1894652at2759"/>